<evidence type="ECO:0000313" key="8">
    <source>
        <dbReference type="EMBL" id="OBW93690.1"/>
    </source>
</evidence>
<dbReference type="Pfam" id="PF02361">
    <property type="entry name" value="CbiQ"/>
    <property type="match status" value="1"/>
</dbReference>
<dbReference type="PANTHER" id="PTHR34857">
    <property type="entry name" value="SLL0384 PROTEIN"/>
    <property type="match status" value="1"/>
</dbReference>
<name>A0A1A7NVT4_9PAST</name>
<evidence type="ECO:0000256" key="5">
    <source>
        <dbReference type="ARBA" id="ARBA00022989"/>
    </source>
</evidence>
<dbReference type="InterPro" id="IPR003339">
    <property type="entry name" value="ABC/ECF_trnsptr_transmembrane"/>
</dbReference>
<comment type="caution">
    <text evidence="8">The sequence shown here is derived from an EMBL/GenBank/DDBJ whole genome shotgun (WGS) entry which is preliminary data.</text>
</comment>
<dbReference type="RefSeq" id="WP_065238733.1">
    <property type="nucleotide sequence ID" value="NZ_JTJM01000007.1"/>
</dbReference>
<reference evidence="8 9" key="1">
    <citation type="submission" date="2014-11" db="EMBL/GenBank/DDBJ databases">
        <title>Pan-genome of Gallibacterium spp.</title>
        <authorList>
            <person name="Kudirkiene E."/>
            <person name="Bojesen A.M."/>
        </authorList>
    </citation>
    <scope>NUCLEOTIDE SEQUENCE [LARGE SCALE GENOMIC DNA]</scope>
    <source>
        <strain evidence="8 9">F151</strain>
    </source>
</reference>
<evidence type="ECO:0000256" key="7">
    <source>
        <dbReference type="SAM" id="Phobius"/>
    </source>
</evidence>
<accession>A0A1A7NVT4</accession>
<dbReference type="GO" id="GO:0005886">
    <property type="term" value="C:plasma membrane"/>
    <property type="evidence" value="ECO:0007669"/>
    <property type="project" value="UniProtKB-ARBA"/>
</dbReference>
<feature type="transmembrane region" description="Helical" evidence="7">
    <location>
        <begin position="12"/>
        <end position="45"/>
    </location>
</feature>
<dbReference type="AlphaFoldDB" id="A0A1A7NVT4"/>
<evidence type="ECO:0000256" key="3">
    <source>
        <dbReference type="ARBA" id="ARBA00022475"/>
    </source>
</evidence>
<comment type="similarity">
    <text evidence="2">Belongs to the CbiQ family.</text>
</comment>
<organism evidence="8 9">
    <name type="scientific">Gallibacterium genomosp. 3</name>
    <dbReference type="NCBI Taxonomy" id="505345"/>
    <lineage>
        <taxon>Bacteria</taxon>
        <taxon>Pseudomonadati</taxon>
        <taxon>Pseudomonadota</taxon>
        <taxon>Gammaproteobacteria</taxon>
        <taxon>Pasteurellales</taxon>
        <taxon>Pasteurellaceae</taxon>
        <taxon>Gallibacterium</taxon>
    </lineage>
</organism>
<dbReference type="PATRIC" id="fig|505345.7.peg.362"/>
<feature type="transmembrane region" description="Helical" evidence="7">
    <location>
        <begin position="91"/>
        <end position="112"/>
    </location>
</feature>
<evidence type="ECO:0000313" key="9">
    <source>
        <dbReference type="Proteomes" id="UP000243558"/>
    </source>
</evidence>
<evidence type="ECO:0000256" key="6">
    <source>
        <dbReference type="ARBA" id="ARBA00023136"/>
    </source>
</evidence>
<sequence>MKLVNLFSLQYRLIYLVIWGFFISTIHQIEILVILNCLALFWLGIQIGVYRQRYQCYLLKWLRFHVFTLFLFATLSLQIDHTGISFHQSGMILALILSLRINLLAFSLWIVMMNVAEQHLLQAITQLPFPKKLQQLFILTVRYVAVLGEVNRNIGIAMKARGFHARCDKRSFDVLSQRVALLLIHALNKVEITQNALKARGLKF</sequence>
<comment type="subcellular location">
    <subcellularLocation>
        <location evidence="1">Membrane</location>
        <topology evidence="1">Multi-pass membrane protein</topology>
    </subcellularLocation>
</comment>
<dbReference type="PANTHER" id="PTHR34857:SF2">
    <property type="entry name" value="SLL0384 PROTEIN"/>
    <property type="match status" value="1"/>
</dbReference>
<keyword evidence="5 7" id="KW-1133">Transmembrane helix</keyword>
<protein>
    <submittedName>
        <fullName evidence="8">Uncharacterized protein</fullName>
    </submittedName>
</protein>
<keyword evidence="3" id="KW-1003">Cell membrane</keyword>
<dbReference type="CDD" id="cd16914">
    <property type="entry name" value="EcfT"/>
    <property type="match status" value="1"/>
</dbReference>
<proteinExistence type="inferred from homology"/>
<evidence type="ECO:0000256" key="4">
    <source>
        <dbReference type="ARBA" id="ARBA00022692"/>
    </source>
</evidence>
<keyword evidence="4 7" id="KW-0812">Transmembrane</keyword>
<dbReference type="InterPro" id="IPR051611">
    <property type="entry name" value="ECF_transporter_component"/>
</dbReference>
<evidence type="ECO:0000256" key="1">
    <source>
        <dbReference type="ARBA" id="ARBA00004141"/>
    </source>
</evidence>
<keyword evidence="6 7" id="KW-0472">Membrane</keyword>
<dbReference type="EMBL" id="JTJM01000007">
    <property type="protein sequence ID" value="OBW93690.1"/>
    <property type="molecule type" value="Genomic_DNA"/>
</dbReference>
<evidence type="ECO:0000256" key="2">
    <source>
        <dbReference type="ARBA" id="ARBA00008564"/>
    </source>
</evidence>
<feature type="transmembrane region" description="Helical" evidence="7">
    <location>
        <begin position="57"/>
        <end position="79"/>
    </location>
</feature>
<keyword evidence="9" id="KW-1185">Reference proteome</keyword>
<dbReference type="Proteomes" id="UP000243558">
    <property type="component" value="Unassembled WGS sequence"/>
</dbReference>
<gene>
    <name evidence="8" type="ORF">QV01_01800</name>
</gene>